<proteinExistence type="predicted"/>
<organism evidence="1 2">
    <name type="scientific">Iphiclides podalirius</name>
    <name type="common">scarce swallowtail</name>
    <dbReference type="NCBI Taxonomy" id="110791"/>
    <lineage>
        <taxon>Eukaryota</taxon>
        <taxon>Metazoa</taxon>
        <taxon>Ecdysozoa</taxon>
        <taxon>Arthropoda</taxon>
        <taxon>Hexapoda</taxon>
        <taxon>Insecta</taxon>
        <taxon>Pterygota</taxon>
        <taxon>Neoptera</taxon>
        <taxon>Endopterygota</taxon>
        <taxon>Lepidoptera</taxon>
        <taxon>Glossata</taxon>
        <taxon>Ditrysia</taxon>
        <taxon>Papilionoidea</taxon>
        <taxon>Papilionidae</taxon>
        <taxon>Papilioninae</taxon>
        <taxon>Iphiclides</taxon>
    </lineage>
</organism>
<evidence type="ECO:0000313" key="2">
    <source>
        <dbReference type="Proteomes" id="UP000837857"/>
    </source>
</evidence>
<reference evidence="1" key="1">
    <citation type="submission" date="2022-03" db="EMBL/GenBank/DDBJ databases">
        <authorList>
            <person name="Martin H S."/>
        </authorList>
    </citation>
    <scope>NUCLEOTIDE SEQUENCE</scope>
</reference>
<keyword evidence="2" id="KW-1185">Reference proteome</keyword>
<protein>
    <submittedName>
        <fullName evidence="1">Uncharacterized protein</fullName>
    </submittedName>
</protein>
<feature type="non-terminal residue" evidence="1">
    <location>
        <position position="108"/>
    </location>
</feature>
<name>A0ABN8HQV7_9NEOP</name>
<sequence>MRTVQHYQEEIGHKDFKKFSCIEHGILNGLQDLSPAEQVIELRLPFSVSRRREAAVTDDLGRLITTHYYDCTIPGCDTTRRATLYRHPVMALATSPVLCPDSLPMVVR</sequence>
<dbReference type="EMBL" id="OW152823">
    <property type="protein sequence ID" value="CAH2039934.1"/>
    <property type="molecule type" value="Genomic_DNA"/>
</dbReference>
<accession>A0ABN8HQV7</accession>
<evidence type="ECO:0000313" key="1">
    <source>
        <dbReference type="EMBL" id="CAH2039934.1"/>
    </source>
</evidence>
<gene>
    <name evidence="1" type="ORF">IPOD504_LOCUS2125</name>
</gene>
<dbReference type="Proteomes" id="UP000837857">
    <property type="component" value="Chromosome 11"/>
</dbReference>